<feature type="transmembrane region" description="Helical" evidence="11">
    <location>
        <begin position="499"/>
        <end position="520"/>
    </location>
</feature>
<keyword evidence="4" id="KW-0328">Glycosyltransferase</keyword>
<feature type="transmembrane region" description="Helical" evidence="11">
    <location>
        <begin position="431"/>
        <end position="454"/>
    </location>
</feature>
<evidence type="ECO:0000256" key="5">
    <source>
        <dbReference type="ARBA" id="ARBA00022679"/>
    </source>
</evidence>
<evidence type="ECO:0000256" key="8">
    <source>
        <dbReference type="ARBA" id="ARBA00023136"/>
    </source>
</evidence>
<proteinExistence type="predicted"/>
<dbReference type="SUPFAM" id="SSF47413">
    <property type="entry name" value="lambda repressor-like DNA-binding domains"/>
    <property type="match status" value="1"/>
</dbReference>
<evidence type="ECO:0000256" key="1">
    <source>
        <dbReference type="ARBA" id="ARBA00004651"/>
    </source>
</evidence>
<dbReference type="AlphaFoldDB" id="A0AAU9IWZ5"/>
<evidence type="ECO:0000256" key="10">
    <source>
        <dbReference type="SAM" id="MobiDB-lite"/>
    </source>
</evidence>
<evidence type="ECO:0000256" key="9">
    <source>
        <dbReference type="ARBA" id="ARBA00023316"/>
    </source>
</evidence>
<evidence type="ECO:0000256" key="11">
    <source>
        <dbReference type="SAM" id="Phobius"/>
    </source>
</evidence>
<feature type="compositionally biased region" description="Polar residues" evidence="10">
    <location>
        <begin position="729"/>
        <end position="739"/>
    </location>
</feature>
<evidence type="ECO:0000256" key="7">
    <source>
        <dbReference type="ARBA" id="ARBA00022989"/>
    </source>
</evidence>
<keyword evidence="14" id="KW-1185">Reference proteome</keyword>
<comment type="subcellular location">
    <subcellularLocation>
        <location evidence="1">Cell membrane</location>
        <topology evidence="1">Multi-pass membrane protein</topology>
    </subcellularLocation>
</comment>
<feature type="region of interest" description="Disordered" evidence="10">
    <location>
        <begin position="1"/>
        <end position="28"/>
    </location>
</feature>
<dbReference type="Proteomes" id="UP001162131">
    <property type="component" value="Unassembled WGS sequence"/>
</dbReference>
<keyword evidence="6 11" id="KW-0812">Transmembrane</keyword>
<organism evidence="13 14">
    <name type="scientific">Blepharisma stoltei</name>
    <dbReference type="NCBI Taxonomy" id="1481888"/>
    <lineage>
        <taxon>Eukaryota</taxon>
        <taxon>Sar</taxon>
        <taxon>Alveolata</taxon>
        <taxon>Ciliophora</taxon>
        <taxon>Postciliodesmatophora</taxon>
        <taxon>Heterotrichea</taxon>
        <taxon>Heterotrichida</taxon>
        <taxon>Blepharismidae</taxon>
        <taxon>Blepharisma</taxon>
    </lineage>
</organism>
<evidence type="ECO:0000259" key="12">
    <source>
        <dbReference type="PROSITE" id="PS50943"/>
    </source>
</evidence>
<evidence type="ECO:0000313" key="13">
    <source>
        <dbReference type="EMBL" id="CAG9318198.1"/>
    </source>
</evidence>
<dbReference type="EMBL" id="CAJZBQ010000020">
    <property type="protein sequence ID" value="CAG9318198.1"/>
    <property type="molecule type" value="Genomic_DNA"/>
</dbReference>
<feature type="transmembrane region" description="Helical" evidence="11">
    <location>
        <begin position="466"/>
        <end position="487"/>
    </location>
</feature>
<feature type="transmembrane region" description="Helical" evidence="11">
    <location>
        <begin position="641"/>
        <end position="665"/>
    </location>
</feature>
<keyword evidence="9" id="KW-0961">Cell wall biogenesis/degradation</keyword>
<dbReference type="CDD" id="cd00093">
    <property type="entry name" value="HTH_XRE"/>
    <property type="match status" value="1"/>
</dbReference>
<dbReference type="PANTHER" id="PTHR22914:SF9">
    <property type="entry name" value="CHITIN SYNTHASE 1"/>
    <property type="match status" value="1"/>
</dbReference>
<dbReference type="InterPro" id="IPR029044">
    <property type="entry name" value="Nucleotide-diphossugar_trans"/>
</dbReference>
<dbReference type="SUPFAM" id="SSF53448">
    <property type="entry name" value="Nucleotide-diphospho-sugar transferases"/>
    <property type="match status" value="1"/>
</dbReference>
<dbReference type="InterPro" id="IPR004835">
    <property type="entry name" value="Chitin_synth"/>
</dbReference>
<dbReference type="SMART" id="SM00530">
    <property type="entry name" value="HTH_XRE"/>
    <property type="match status" value="1"/>
</dbReference>
<dbReference type="Pfam" id="PF01381">
    <property type="entry name" value="HTH_3"/>
    <property type="match status" value="1"/>
</dbReference>
<dbReference type="PANTHER" id="PTHR22914">
    <property type="entry name" value="CHITIN SYNTHASE"/>
    <property type="match status" value="1"/>
</dbReference>
<feature type="domain" description="HTH cro/C1-type" evidence="12">
    <location>
        <begin position="751"/>
        <end position="805"/>
    </location>
</feature>
<dbReference type="PROSITE" id="PS50943">
    <property type="entry name" value="HTH_CROC1"/>
    <property type="match status" value="1"/>
</dbReference>
<keyword evidence="8 11" id="KW-0472">Membrane</keyword>
<dbReference type="Pfam" id="PF01644">
    <property type="entry name" value="Chitin_synth_1"/>
    <property type="match status" value="1"/>
</dbReference>
<dbReference type="GO" id="GO:0005886">
    <property type="term" value="C:plasma membrane"/>
    <property type="evidence" value="ECO:0007669"/>
    <property type="project" value="UniProtKB-SubCell"/>
</dbReference>
<feature type="region of interest" description="Disordered" evidence="10">
    <location>
        <begin position="686"/>
        <end position="739"/>
    </location>
</feature>
<sequence length="809" mass="93529">MSKLENASKPQLQKIEASKEPEVVQPTDKPSPIVYQPLKLLKIMTTNHHEGKEYVNLKETIGLAPIAPDTRFRESIFKNLLYDEENTKVEFLIVVAMYNEDVKNFTDTMHGIADNLDDFRLAGIAPEKICTVIIVDGMRPFLQTYNKQKPFFSQFFDENAVKDFFKPEGDDLQKCKIPGETDDDEFAHCFMKTHYFGDCQLGLQTILCIKQKNKRKLNTHLWFFGGFCEMFQPKYVMLLDIGTKPLPKSLFYLYEAMRTDERIAGCCGEITVMDPNFWNMVQMAQLVEYKISHMFDKALESIIGYITVLPGAFSAYRWEALQGEPLWEDYFKSICHPYLMNAFQSNIYLAEDRVLCLALVSKKDCNYLLRYVKKSVAETDVPEKLSVLMSQRRRWINGSWFALIDSLRRADVIYYSNHSCCRKFWFTFQMFYYSVSVAFTWFMVGTFFLAFAIAMRGLFSGDTAWVGSWLVVLYITVIIVVIFLSLGVKPARVEEVYKIVSYAYGVFMIFTTVLMFLYIFKGLSDFNWILPFMIATIAIFAFVSLINRAALTVSKGAVQFILMTPTYVNVFLTYAICNIHDCSWGNRPDQMTEEEKKRVEEFEEFRTKWAMVWALCNSAFAYYLNLLDKTSQDGGHTSRRWFVYAIAFVGVGILFLRFIGAMIYWTQEECCKNSLALDKTIARTPKKRDTERRERLERRRRANQSETEVPMREKPLADSSPLNGRALETMSSPSDMVSENGNSLTHNIATLKAQREEKGVSIEELAKITEISAEEINMIESGEKIPTHEELKKIKRSLRRLPAKSQHLS</sequence>
<dbReference type="GO" id="GO:0071555">
    <property type="term" value="P:cell wall organization"/>
    <property type="evidence" value="ECO:0007669"/>
    <property type="project" value="UniProtKB-KW"/>
</dbReference>
<dbReference type="Gene3D" id="1.10.260.40">
    <property type="entry name" value="lambda repressor-like DNA-binding domains"/>
    <property type="match status" value="1"/>
</dbReference>
<keyword evidence="7 11" id="KW-1133">Transmembrane helix</keyword>
<evidence type="ECO:0000256" key="6">
    <source>
        <dbReference type="ARBA" id="ARBA00022692"/>
    </source>
</evidence>
<keyword evidence="5" id="KW-0808">Transferase</keyword>
<feature type="compositionally biased region" description="Basic and acidic residues" evidence="10">
    <location>
        <begin position="687"/>
        <end position="697"/>
    </location>
</feature>
<dbReference type="InterPro" id="IPR010982">
    <property type="entry name" value="Lambda_DNA-bd_dom_sf"/>
</dbReference>
<dbReference type="GO" id="GO:0004100">
    <property type="term" value="F:chitin synthase activity"/>
    <property type="evidence" value="ECO:0007669"/>
    <property type="project" value="UniProtKB-EC"/>
</dbReference>
<dbReference type="GO" id="GO:0003677">
    <property type="term" value="F:DNA binding"/>
    <property type="evidence" value="ECO:0007669"/>
    <property type="project" value="InterPro"/>
</dbReference>
<dbReference type="EC" id="2.4.1.16" evidence="2"/>
<keyword evidence="3" id="KW-1003">Cell membrane</keyword>
<dbReference type="InterPro" id="IPR001387">
    <property type="entry name" value="Cro/C1-type_HTH"/>
</dbReference>
<dbReference type="GO" id="GO:0006031">
    <property type="term" value="P:chitin biosynthetic process"/>
    <property type="evidence" value="ECO:0007669"/>
    <property type="project" value="TreeGrafter"/>
</dbReference>
<feature type="transmembrane region" description="Helical" evidence="11">
    <location>
        <begin position="526"/>
        <end position="546"/>
    </location>
</feature>
<evidence type="ECO:0000313" key="14">
    <source>
        <dbReference type="Proteomes" id="UP001162131"/>
    </source>
</evidence>
<accession>A0AAU9IWZ5</accession>
<comment type="caution">
    <text evidence="13">The sequence shown here is derived from an EMBL/GenBank/DDBJ whole genome shotgun (WGS) entry which is preliminary data.</text>
</comment>
<gene>
    <name evidence="13" type="ORF">BSTOLATCC_MIC20678</name>
</gene>
<reference evidence="13" key="1">
    <citation type="submission" date="2021-09" db="EMBL/GenBank/DDBJ databases">
        <authorList>
            <consortium name="AG Swart"/>
            <person name="Singh M."/>
            <person name="Singh A."/>
            <person name="Seah K."/>
            <person name="Emmerich C."/>
        </authorList>
    </citation>
    <scope>NUCLEOTIDE SEQUENCE</scope>
    <source>
        <strain evidence="13">ATCC30299</strain>
    </source>
</reference>
<evidence type="ECO:0000256" key="2">
    <source>
        <dbReference type="ARBA" id="ARBA00012543"/>
    </source>
</evidence>
<evidence type="ECO:0000256" key="4">
    <source>
        <dbReference type="ARBA" id="ARBA00022676"/>
    </source>
</evidence>
<evidence type="ECO:0000256" key="3">
    <source>
        <dbReference type="ARBA" id="ARBA00022475"/>
    </source>
</evidence>
<name>A0AAU9IWZ5_9CILI</name>
<protein>
    <recommendedName>
        <fullName evidence="2">chitin synthase</fullName>
        <ecNumber evidence="2">2.4.1.16</ecNumber>
    </recommendedName>
</protein>